<keyword evidence="1" id="KW-1133">Transmembrane helix</keyword>
<feature type="transmembrane region" description="Helical" evidence="1">
    <location>
        <begin position="57"/>
        <end position="78"/>
    </location>
</feature>
<keyword evidence="1" id="KW-0812">Transmembrane</keyword>
<reference evidence="2 3" key="1">
    <citation type="submission" date="2018-02" db="EMBL/GenBank/DDBJ databases">
        <title>Lelliotia aquatilis sp. nov., isolated from drinking water.</title>
        <authorList>
            <person name="Kaempfer P."/>
            <person name="Glaeser S."/>
            <person name="Exner M."/>
            <person name="Doijad S."/>
            <person name="Chakraborty T."/>
        </authorList>
    </citation>
    <scope>NUCLEOTIDE SEQUENCE [LARGE SCALE GENOMIC DNA]</scope>
    <source>
        <strain evidence="2 3">6331-17</strain>
    </source>
</reference>
<feature type="transmembrane region" description="Helical" evidence="1">
    <location>
        <begin position="107"/>
        <end position="129"/>
    </location>
</feature>
<evidence type="ECO:0000313" key="3">
    <source>
        <dbReference type="Proteomes" id="UP000237025"/>
    </source>
</evidence>
<feature type="transmembrane region" description="Helical" evidence="1">
    <location>
        <begin position="28"/>
        <end position="51"/>
    </location>
</feature>
<sequence>MLIVCNWLHEYYFFICTREKFISDNKQLFIIMLLILVVITVASSVICQTLIHDRTGIQYSLLIGMACSGYLGATISVVRRFRTVAESPVDGIDREDKLLKLEQGQKGIYLSLLLGTLSPFIIMLVLRILPDGQNTTLLGINLLPHFKDVVISTTATIADVYLYTQLTDASDIARILIISIFCGFAERLIPDVLDRLTNEAEKKYITPHS</sequence>
<gene>
    <name evidence="2" type="ORF">C3712_11495</name>
</gene>
<name>A0ABX5A300_9ENTR</name>
<evidence type="ECO:0000313" key="2">
    <source>
        <dbReference type="EMBL" id="POZ22779.1"/>
    </source>
</evidence>
<dbReference type="Proteomes" id="UP000237025">
    <property type="component" value="Unassembled WGS sequence"/>
</dbReference>
<protein>
    <submittedName>
        <fullName evidence="2">Uncharacterized protein</fullName>
    </submittedName>
</protein>
<keyword evidence="3" id="KW-1185">Reference proteome</keyword>
<keyword evidence="1" id="KW-0472">Membrane</keyword>
<organism evidence="2 3">
    <name type="scientific">Lelliottia aquatilis</name>
    <dbReference type="NCBI Taxonomy" id="2080838"/>
    <lineage>
        <taxon>Bacteria</taxon>
        <taxon>Pseudomonadati</taxon>
        <taxon>Pseudomonadota</taxon>
        <taxon>Gammaproteobacteria</taxon>
        <taxon>Enterobacterales</taxon>
        <taxon>Enterobacteriaceae</taxon>
        <taxon>Lelliottia</taxon>
    </lineage>
</organism>
<accession>A0ABX5A300</accession>
<dbReference type="EMBL" id="PQVW01000007">
    <property type="protein sequence ID" value="POZ22779.1"/>
    <property type="molecule type" value="Genomic_DNA"/>
</dbReference>
<evidence type="ECO:0000256" key="1">
    <source>
        <dbReference type="SAM" id="Phobius"/>
    </source>
</evidence>
<proteinExistence type="predicted"/>
<comment type="caution">
    <text evidence="2">The sequence shown here is derived from an EMBL/GenBank/DDBJ whole genome shotgun (WGS) entry which is preliminary data.</text>
</comment>